<evidence type="ECO:0000256" key="1">
    <source>
        <dbReference type="ARBA" id="ARBA00023002"/>
    </source>
</evidence>
<proteinExistence type="predicted"/>
<sequence length="118" mass="12452">MHQGIIIAGFGGQGIILAGRMICLAAMHEGKHVSHIPSYGAEMRGGTANCSVVVSDEEIASPIVPKPSICIVMNKPSLLKFEARLQEGGLLIYNTTLIDLEPSRSDIEAVPIAANDLA</sequence>
<dbReference type="Gene3D" id="3.40.920.10">
    <property type="entry name" value="Pyruvate-ferredoxin oxidoreductase, PFOR, domain III"/>
    <property type="match status" value="1"/>
</dbReference>
<feature type="domain" description="Pyruvate/ketoisovalerate oxidoreductase catalytic" evidence="2">
    <location>
        <begin position="11"/>
        <end position="116"/>
    </location>
</feature>
<reference evidence="3" key="1">
    <citation type="journal article" date="2015" name="Nature">
        <title>Complex archaea that bridge the gap between prokaryotes and eukaryotes.</title>
        <authorList>
            <person name="Spang A."/>
            <person name="Saw J.H."/>
            <person name="Jorgensen S.L."/>
            <person name="Zaremba-Niedzwiedzka K."/>
            <person name="Martijn J."/>
            <person name="Lind A.E."/>
            <person name="van Eijk R."/>
            <person name="Schleper C."/>
            <person name="Guy L."/>
            <person name="Ettema T.J."/>
        </authorList>
    </citation>
    <scope>NUCLEOTIDE SEQUENCE</scope>
</reference>
<dbReference type="PANTHER" id="PTHR42730">
    <property type="entry name" value="2-OXOGLUTARATE SYNTHASE SUBUNIT KORC"/>
    <property type="match status" value="1"/>
</dbReference>
<evidence type="ECO:0000259" key="2">
    <source>
        <dbReference type="Pfam" id="PF01558"/>
    </source>
</evidence>
<comment type="caution">
    <text evidence="3">The sequence shown here is derived from an EMBL/GenBank/DDBJ whole genome shotgun (WGS) entry which is preliminary data.</text>
</comment>
<accession>A0A0F8YBE4</accession>
<keyword evidence="1" id="KW-0560">Oxidoreductase</keyword>
<feature type="non-terminal residue" evidence="3">
    <location>
        <position position="118"/>
    </location>
</feature>
<dbReference type="InterPro" id="IPR019752">
    <property type="entry name" value="Pyrv/ketoisovalerate_OxRed_cat"/>
</dbReference>
<gene>
    <name evidence="3" type="ORF">LCGC14_2840820</name>
</gene>
<dbReference type="InterPro" id="IPR002869">
    <property type="entry name" value="Pyrv_flavodox_OxRed_cen"/>
</dbReference>
<protein>
    <recommendedName>
        <fullName evidence="2">Pyruvate/ketoisovalerate oxidoreductase catalytic domain-containing protein</fullName>
    </recommendedName>
</protein>
<dbReference type="PANTHER" id="PTHR42730:SF1">
    <property type="entry name" value="2-OXOGLUTARATE SYNTHASE SUBUNIT KORC"/>
    <property type="match status" value="1"/>
</dbReference>
<dbReference type="GO" id="GO:0016903">
    <property type="term" value="F:oxidoreductase activity, acting on the aldehyde or oxo group of donors"/>
    <property type="evidence" value="ECO:0007669"/>
    <property type="project" value="InterPro"/>
</dbReference>
<organism evidence="3">
    <name type="scientific">marine sediment metagenome</name>
    <dbReference type="NCBI Taxonomy" id="412755"/>
    <lineage>
        <taxon>unclassified sequences</taxon>
        <taxon>metagenomes</taxon>
        <taxon>ecological metagenomes</taxon>
    </lineage>
</organism>
<dbReference type="AlphaFoldDB" id="A0A0F8YBE4"/>
<evidence type="ECO:0000313" key="3">
    <source>
        <dbReference type="EMBL" id="KKK78713.1"/>
    </source>
</evidence>
<dbReference type="InterPro" id="IPR052554">
    <property type="entry name" value="2-oxoglutarate_synth_KorC"/>
</dbReference>
<dbReference type="SUPFAM" id="SSF53323">
    <property type="entry name" value="Pyruvate-ferredoxin oxidoreductase, PFOR, domain III"/>
    <property type="match status" value="1"/>
</dbReference>
<dbReference type="Pfam" id="PF01558">
    <property type="entry name" value="POR"/>
    <property type="match status" value="1"/>
</dbReference>
<dbReference type="EMBL" id="LAZR01054367">
    <property type="protein sequence ID" value="KKK78713.1"/>
    <property type="molecule type" value="Genomic_DNA"/>
</dbReference>
<name>A0A0F8YBE4_9ZZZZ</name>